<sequence>MTGTMTAIEISQPGGPEVLKPVDRARPEPGLGEVLIRVEAAGINRPDVLQRKGLYPAPDGASDLPGLEVAGEIVALGTGAPESLMGTRVCALLPGGGYAQYATVDHRHCLPVPDGFSMIEAAAMPETFCTVWTNLFQDAGLTSDERLLMPGGSSGIGTTAIMIARAIGAEVFATAGTDEKCAAIAGLGATRVFNYTTEDWETQIRDAGGVDVVLDMVGGENVNRHLTCLRPHGRHVSIAFLGGMQATIDIVSIMRKRLTLTGSTLRARSADEKAEVIDGLREHVWPLADSHRLKPLIDSTFPLERASEAHARMEDGGHIGKIVLTVDP</sequence>
<evidence type="ECO:0000313" key="5">
    <source>
        <dbReference type="EMBL" id="GGC97478.1"/>
    </source>
</evidence>
<proteinExistence type="predicted"/>
<keyword evidence="6" id="KW-1185">Reference proteome</keyword>
<evidence type="ECO:0000256" key="3">
    <source>
        <dbReference type="SAM" id="MobiDB-lite"/>
    </source>
</evidence>
<keyword evidence="2" id="KW-0560">Oxidoreductase</keyword>
<dbReference type="NCBIfam" id="TIGR02824">
    <property type="entry name" value="quinone_pig3"/>
    <property type="match status" value="1"/>
</dbReference>
<dbReference type="SUPFAM" id="SSF50129">
    <property type="entry name" value="GroES-like"/>
    <property type="match status" value="1"/>
</dbReference>
<protein>
    <submittedName>
        <fullName evidence="5">NAD(P)H quinone oxidoreductase</fullName>
    </submittedName>
</protein>
<dbReference type="InterPro" id="IPR036291">
    <property type="entry name" value="NAD(P)-bd_dom_sf"/>
</dbReference>
<feature type="domain" description="Enoyl reductase (ER)" evidence="4">
    <location>
        <begin position="14"/>
        <end position="324"/>
    </location>
</feature>
<dbReference type="EMBL" id="BMGH01000001">
    <property type="protein sequence ID" value="GGC97478.1"/>
    <property type="molecule type" value="Genomic_DNA"/>
</dbReference>
<dbReference type="Proteomes" id="UP000613582">
    <property type="component" value="Unassembled WGS sequence"/>
</dbReference>
<dbReference type="SMART" id="SM00829">
    <property type="entry name" value="PKS_ER"/>
    <property type="match status" value="1"/>
</dbReference>
<dbReference type="Pfam" id="PF08240">
    <property type="entry name" value="ADH_N"/>
    <property type="match status" value="1"/>
</dbReference>
<dbReference type="AlphaFoldDB" id="A0A8J2V3W5"/>
<dbReference type="Pfam" id="PF00107">
    <property type="entry name" value="ADH_zinc_N"/>
    <property type="match status" value="1"/>
</dbReference>
<dbReference type="InterPro" id="IPR014189">
    <property type="entry name" value="Quinone_OxRdtase_PIG3"/>
</dbReference>
<dbReference type="PANTHER" id="PTHR48106:SF8">
    <property type="entry name" value="OS02G0805600 PROTEIN"/>
    <property type="match status" value="1"/>
</dbReference>
<feature type="region of interest" description="Disordered" evidence="3">
    <location>
        <begin position="1"/>
        <end position="22"/>
    </location>
</feature>
<accession>A0A8J2V3W5</accession>
<dbReference type="InterPro" id="IPR020843">
    <property type="entry name" value="ER"/>
</dbReference>
<comment type="caution">
    <text evidence="5">The sequence shown here is derived from an EMBL/GenBank/DDBJ whole genome shotgun (WGS) entry which is preliminary data.</text>
</comment>
<dbReference type="InterPro" id="IPR013149">
    <property type="entry name" value="ADH-like_C"/>
</dbReference>
<dbReference type="SUPFAM" id="SSF51735">
    <property type="entry name" value="NAD(P)-binding Rossmann-fold domains"/>
    <property type="match status" value="1"/>
</dbReference>
<dbReference type="PANTHER" id="PTHR48106">
    <property type="entry name" value="QUINONE OXIDOREDUCTASE PIG3-RELATED"/>
    <property type="match status" value="1"/>
</dbReference>
<dbReference type="Gene3D" id="3.40.50.720">
    <property type="entry name" value="NAD(P)-binding Rossmann-like Domain"/>
    <property type="match status" value="1"/>
</dbReference>
<dbReference type="GO" id="GO:0070402">
    <property type="term" value="F:NADPH binding"/>
    <property type="evidence" value="ECO:0007669"/>
    <property type="project" value="TreeGrafter"/>
</dbReference>
<evidence type="ECO:0000259" key="4">
    <source>
        <dbReference type="SMART" id="SM00829"/>
    </source>
</evidence>
<dbReference type="InterPro" id="IPR013154">
    <property type="entry name" value="ADH-like_N"/>
</dbReference>
<dbReference type="GO" id="GO:0016651">
    <property type="term" value="F:oxidoreductase activity, acting on NAD(P)H"/>
    <property type="evidence" value="ECO:0007669"/>
    <property type="project" value="TreeGrafter"/>
</dbReference>
<gene>
    <name evidence="5" type="ORF">GCM10011342_03000</name>
</gene>
<reference evidence="5" key="1">
    <citation type="journal article" date="2014" name="Int. J. Syst. Evol. Microbiol.">
        <title>Complete genome sequence of Corynebacterium casei LMG S-19264T (=DSM 44701T), isolated from a smear-ripened cheese.</title>
        <authorList>
            <consortium name="US DOE Joint Genome Institute (JGI-PGF)"/>
            <person name="Walter F."/>
            <person name="Albersmeier A."/>
            <person name="Kalinowski J."/>
            <person name="Ruckert C."/>
        </authorList>
    </citation>
    <scope>NUCLEOTIDE SEQUENCE</scope>
    <source>
        <strain evidence="5">CGMCC 1.12921</strain>
    </source>
</reference>
<name>A0A8J2V3W5_9PROT</name>
<dbReference type="InterPro" id="IPR011032">
    <property type="entry name" value="GroES-like_sf"/>
</dbReference>
<dbReference type="CDD" id="cd05276">
    <property type="entry name" value="p53_inducible_oxidoreductase"/>
    <property type="match status" value="1"/>
</dbReference>
<keyword evidence="1" id="KW-0521">NADP</keyword>
<reference evidence="5" key="2">
    <citation type="submission" date="2020-09" db="EMBL/GenBank/DDBJ databases">
        <authorList>
            <person name="Sun Q."/>
            <person name="Zhou Y."/>
        </authorList>
    </citation>
    <scope>NUCLEOTIDE SEQUENCE</scope>
    <source>
        <strain evidence="5">CGMCC 1.12921</strain>
    </source>
</reference>
<evidence type="ECO:0000256" key="2">
    <source>
        <dbReference type="ARBA" id="ARBA00023002"/>
    </source>
</evidence>
<dbReference type="Gene3D" id="3.90.180.10">
    <property type="entry name" value="Medium-chain alcohol dehydrogenases, catalytic domain"/>
    <property type="match status" value="1"/>
</dbReference>
<organism evidence="5 6">
    <name type="scientific">Aquisalinus flavus</name>
    <dbReference type="NCBI Taxonomy" id="1526572"/>
    <lineage>
        <taxon>Bacteria</taxon>
        <taxon>Pseudomonadati</taxon>
        <taxon>Pseudomonadota</taxon>
        <taxon>Alphaproteobacteria</taxon>
        <taxon>Parvularculales</taxon>
        <taxon>Parvularculaceae</taxon>
        <taxon>Aquisalinus</taxon>
    </lineage>
</organism>
<evidence type="ECO:0000256" key="1">
    <source>
        <dbReference type="ARBA" id="ARBA00022857"/>
    </source>
</evidence>
<evidence type="ECO:0000313" key="6">
    <source>
        <dbReference type="Proteomes" id="UP000613582"/>
    </source>
</evidence>